<keyword evidence="3" id="KW-1185">Reference proteome</keyword>
<reference evidence="2" key="1">
    <citation type="submission" date="2021-02" db="EMBL/GenBank/DDBJ databases">
        <authorList>
            <person name="Nieuwenhuis M."/>
            <person name="Van De Peppel L.J.J."/>
        </authorList>
    </citation>
    <scope>NUCLEOTIDE SEQUENCE</scope>
    <source>
        <strain evidence="2">D49</strain>
    </source>
</reference>
<dbReference type="Gene3D" id="2.60.120.200">
    <property type="match status" value="1"/>
</dbReference>
<dbReference type="AlphaFoldDB" id="A0A9P7K4T4"/>
<feature type="signal peptide" evidence="1">
    <location>
        <begin position="1"/>
        <end position="21"/>
    </location>
</feature>
<accession>A0A9P7K4T4</accession>
<dbReference type="EMBL" id="JABCKI010005931">
    <property type="protein sequence ID" value="KAG5636449.1"/>
    <property type="molecule type" value="Genomic_DNA"/>
</dbReference>
<dbReference type="Proteomes" id="UP000717328">
    <property type="component" value="Unassembled WGS sequence"/>
</dbReference>
<keyword evidence="1" id="KW-0732">Signal</keyword>
<comment type="caution">
    <text evidence="2">The sequence shown here is derived from an EMBL/GenBank/DDBJ whole genome shotgun (WGS) entry which is preliminary data.</text>
</comment>
<proteinExistence type="predicted"/>
<feature type="chain" id="PRO_5040140927" evidence="1">
    <location>
        <begin position="22"/>
        <end position="175"/>
    </location>
</feature>
<evidence type="ECO:0000313" key="2">
    <source>
        <dbReference type="EMBL" id="KAG5636449.1"/>
    </source>
</evidence>
<evidence type="ECO:0000313" key="3">
    <source>
        <dbReference type="Proteomes" id="UP000717328"/>
    </source>
</evidence>
<evidence type="ECO:0000256" key="1">
    <source>
        <dbReference type="SAM" id="SignalP"/>
    </source>
</evidence>
<gene>
    <name evidence="2" type="ORF">H0H81_007991</name>
</gene>
<protein>
    <submittedName>
        <fullName evidence="2">Uncharacterized protein</fullName>
    </submittedName>
</protein>
<organism evidence="2 3">
    <name type="scientific">Sphagnurus paluster</name>
    <dbReference type="NCBI Taxonomy" id="117069"/>
    <lineage>
        <taxon>Eukaryota</taxon>
        <taxon>Fungi</taxon>
        <taxon>Dikarya</taxon>
        <taxon>Basidiomycota</taxon>
        <taxon>Agaricomycotina</taxon>
        <taxon>Agaricomycetes</taxon>
        <taxon>Agaricomycetidae</taxon>
        <taxon>Agaricales</taxon>
        <taxon>Tricholomatineae</taxon>
        <taxon>Lyophyllaceae</taxon>
        <taxon>Sphagnurus</taxon>
    </lineage>
</organism>
<dbReference type="OrthoDB" id="192832at2759"/>
<sequence>MKFLSLSSLVALMMVSKPTFGAVYRLTDQIGGGAFYDAFDFQAIADPTHGHRKHVTFNYVERRGTAQAQNLTFATSSDTFIMRADFKKKKLNLAGADRNSVRIQEQEGIPDPRRRLRREALRDLACNLAKQISRKALMTKDLTRQLSILLRIISTVQTTDIDPCSPKKSRDPASI</sequence>
<reference evidence="2" key="2">
    <citation type="submission" date="2021-10" db="EMBL/GenBank/DDBJ databases">
        <title>Phylogenomics reveals ancestral predisposition of the termite-cultivated fungus Termitomyces towards a domesticated lifestyle.</title>
        <authorList>
            <person name="Auxier B."/>
            <person name="Grum-Grzhimaylo A."/>
            <person name="Cardenas M.E."/>
            <person name="Lodge J.D."/>
            <person name="Laessoe T."/>
            <person name="Pedersen O."/>
            <person name="Smith M.E."/>
            <person name="Kuyper T.W."/>
            <person name="Franco-Molano E.A."/>
            <person name="Baroni T.J."/>
            <person name="Aanen D.K."/>
        </authorList>
    </citation>
    <scope>NUCLEOTIDE SEQUENCE</scope>
    <source>
        <strain evidence="2">D49</strain>
    </source>
</reference>
<name>A0A9P7K4T4_9AGAR</name>